<name>A0A3P7DPR6_WUCBA</name>
<dbReference type="EMBL" id="UYWW01002593">
    <property type="protein sequence ID" value="VDM11951.1"/>
    <property type="molecule type" value="Genomic_DNA"/>
</dbReference>
<reference evidence="1 2" key="1">
    <citation type="submission" date="2018-11" db="EMBL/GenBank/DDBJ databases">
        <authorList>
            <consortium name="Pathogen Informatics"/>
        </authorList>
    </citation>
    <scope>NUCLEOTIDE SEQUENCE [LARGE SCALE GENOMIC DNA]</scope>
</reference>
<evidence type="ECO:0000313" key="1">
    <source>
        <dbReference type="EMBL" id="VDM11951.1"/>
    </source>
</evidence>
<sequence>MKGMFYLEYLFGSKTINIRFSIDLLLAYIEKTPLRLIKKLKSMSSLIIFTQKVKSVKSSPDIALRVFDDRIGFLLSQPLYNIEPEYTANYAKTSENSVTFEDTVSDRKKCLDTTDDHDYQLALGNICHNTTFTTNQRRHNSCRSVMYEQEAISIVGNTAAYLIHEMQIPKQNLWKLKVEKIKVLLLILLRKELLMQTPPYKSSSFYKKFLQENLEIIKDINTSSHKHLTSSTLLKFASPFQDRGSERQDSSLIDIFLLLLSVAIQQKIPRKEHVK</sequence>
<dbReference type="AlphaFoldDB" id="A0A3P7DPR6"/>
<gene>
    <name evidence="1" type="ORF">WBA_LOCUS5337</name>
</gene>
<protein>
    <submittedName>
        <fullName evidence="1">Uncharacterized protein</fullName>
    </submittedName>
</protein>
<accession>A0A3P7DPR6</accession>
<dbReference type="Proteomes" id="UP000270924">
    <property type="component" value="Unassembled WGS sequence"/>
</dbReference>
<organism evidence="1 2">
    <name type="scientific">Wuchereria bancrofti</name>
    <dbReference type="NCBI Taxonomy" id="6293"/>
    <lineage>
        <taxon>Eukaryota</taxon>
        <taxon>Metazoa</taxon>
        <taxon>Ecdysozoa</taxon>
        <taxon>Nematoda</taxon>
        <taxon>Chromadorea</taxon>
        <taxon>Rhabditida</taxon>
        <taxon>Spirurina</taxon>
        <taxon>Spiruromorpha</taxon>
        <taxon>Filarioidea</taxon>
        <taxon>Onchocercidae</taxon>
        <taxon>Wuchereria</taxon>
    </lineage>
</organism>
<proteinExistence type="predicted"/>
<evidence type="ECO:0000313" key="2">
    <source>
        <dbReference type="Proteomes" id="UP000270924"/>
    </source>
</evidence>
<keyword evidence="2" id="KW-1185">Reference proteome</keyword>
<dbReference type="InParanoid" id="A0A3P7DPR6"/>